<dbReference type="AlphaFoldDB" id="A0A6J4UYC8"/>
<evidence type="ECO:0000256" key="1">
    <source>
        <dbReference type="ARBA" id="ARBA00010457"/>
    </source>
</evidence>
<evidence type="ECO:0008006" key="3">
    <source>
        <dbReference type="Google" id="ProtNLM"/>
    </source>
</evidence>
<dbReference type="EMBL" id="CADCWG010000168">
    <property type="protein sequence ID" value="CAA9561938.1"/>
    <property type="molecule type" value="Genomic_DNA"/>
</dbReference>
<name>A0A6J4UYC8_9BACT</name>
<evidence type="ECO:0000313" key="2">
    <source>
        <dbReference type="EMBL" id="CAA9561938.1"/>
    </source>
</evidence>
<proteinExistence type="inferred from homology"/>
<accession>A0A6J4UYC8</accession>
<reference evidence="2" key="1">
    <citation type="submission" date="2020-02" db="EMBL/GenBank/DDBJ databases">
        <authorList>
            <person name="Meier V. D."/>
        </authorList>
    </citation>
    <scope>NUCLEOTIDE SEQUENCE</scope>
    <source>
        <strain evidence="2">AVDCRST_MAG49</strain>
    </source>
</reference>
<dbReference type="InterPro" id="IPR036423">
    <property type="entry name" value="SOD-like_Cu/Zn_dom_sf"/>
</dbReference>
<gene>
    <name evidence="2" type="ORF">AVDCRST_MAG49-2471</name>
</gene>
<comment type="similarity">
    <text evidence="1">Belongs to the Cu-Zn superoxide dismutase family.</text>
</comment>
<dbReference type="GO" id="GO:0046872">
    <property type="term" value="F:metal ion binding"/>
    <property type="evidence" value="ECO:0007669"/>
    <property type="project" value="InterPro"/>
</dbReference>
<dbReference type="SUPFAM" id="SSF49329">
    <property type="entry name" value="Cu,Zn superoxide dismutase-like"/>
    <property type="match status" value="1"/>
</dbReference>
<dbReference type="GO" id="GO:0006801">
    <property type="term" value="P:superoxide metabolic process"/>
    <property type="evidence" value="ECO:0007669"/>
    <property type="project" value="InterPro"/>
</dbReference>
<sequence>MGQLRFVPTAIVAVALLLVAGFAAVGRPSAAQDTTGTPGAMMAHPAHIHSGTCDTLGEVVFPLNDLTAPGMSGTPVAGTPALDASPVVITDASPAAGMDATPMAGAGEVVATSTTIVQVSLDDILAAEHAINVHESAENIQNYIACGDITGTPANGELGIELNELNGSGFEGRALLLDNGDGTTTVTVELTMTDAGTTGTPDATPGA</sequence>
<organism evidence="2">
    <name type="scientific">uncultured Thermomicrobiales bacterium</name>
    <dbReference type="NCBI Taxonomy" id="1645740"/>
    <lineage>
        <taxon>Bacteria</taxon>
        <taxon>Pseudomonadati</taxon>
        <taxon>Thermomicrobiota</taxon>
        <taxon>Thermomicrobia</taxon>
        <taxon>Thermomicrobiales</taxon>
        <taxon>environmental samples</taxon>
    </lineage>
</organism>
<protein>
    <recommendedName>
        <fullName evidence="3">CHRD domain-containing protein</fullName>
    </recommendedName>
</protein>